<dbReference type="PRINTS" id="PR00340">
    <property type="entry name" value="PIIGLNB"/>
</dbReference>
<dbReference type="Pfam" id="PF00543">
    <property type="entry name" value="P-II"/>
    <property type="match status" value="1"/>
</dbReference>
<dbReference type="SMART" id="SM00938">
    <property type="entry name" value="P-II"/>
    <property type="match status" value="1"/>
</dbReference>
<reference evidence="1 2" key="1">
    <citation type="submission" date="2024-06" db="EMBL/GenBank/DDBJ databases">
        <authorList>
            <person name="Li Z."/>
            <person name="Jiang Y."/>
        </authorList>
    </citation>
    <scope>NUCLEOTIDE SEQUENCE [LARGE SCALE GENOMIC DNA]</scope>
    <source>
        <strain evidence="1 2">HSW-8</strain>
    </source>
</reference>
<gene>
    <name evidence="1" type="ORF">ABSH63_15220</name>
</gene>
<proteinExistence type="predicted"/>
<dbReference type="PROSITE" id="PS51343">
    <property type="entry name" value="PII_GLNB_DOM"/>
    <property type="match status" value="1"/>
</dbReference>
<organism evidence="1 2">
    <name type="scientific">Sinimarinibacterium thermocellulolyticum</name>
    <dbReference type="NCBI Taxonomy" id="3170016"/>
    <lineage>
        <taxon>Bacteria</taxon>
        <taxon>Pseudomonadati</taxon>
        <taxon>Pseudomonadota</taxon>
        <taxon>Gammaproteobacteria</taxon>
        <taxon>Nevskiales</taxon>
        <taxon>Nevskiaceae</taxon>
        <taxon>Sinimarinibacterium</taxon>
    </lineage>
</organism>
<dbReference type="InterPro" id="IPR011322">
    <property type="entry name" value="N-reg_PII-like_a/b"/>
</dbReference>
<evidence type="ECO:0000313" key="2">
    <source>
        <dbReference type="Proteomes" id="UP001465331"/>
    </source>
</evidence>
<dbReference type="PANTHER" id="PTHR30115:SF11">
    <property type="entry name" value="NITROGEN REGULATORY PROTEIN P-II HOMOLOG"/>
    <property type="match status" value="1"/>
</dbReference>
<sequence>MKLIKAFIHHVRAPDVIQALADAGYRSITLHDVKGMLKPITEAERDYSTEGGALVISEVRLSLVCKDDEVDSVASIIRANARVGSGISGYIYVSSVEQVLPIGGPDDHAQPGSRR</sequence>
<keyword evidence="2" id="KW-1185">Reference proteome</keyword>
<comment type="caution">
    <text evidence="1">The sequence shown here is derived from an EMBL/GenBank/DDBJ whole genome shotgun (WGS) entry which is preliminary data.</text>
</comment>
<dbReference type="Gene3D" id="3.30.70.120">
    <property type="match status" value="1"/>
</dbReference>
<dbReference type="RefSeq" id="WP_352890891.1">
    <property type="nucleotide sequence ID" value="NZ_JBEPIJ010000029.1"/>
</dbReference>
<dbReference type="EMBL" id="JBEPIJ010000029">
    <property type="protein sequence ID" value="MES0875348.1"/>
    <property type="molecule type" value="Genomic_DNA"/>
</dbReference>
<dbReference type="SUPFAM" id="SSF54913">
    <property type="entry name" value="GlnB-like"/>
    <property type="match status" value="1"/>
</dbReference>
<name>A0ABV2ADM2_9GAMM</name>
<dbReference type="PANTHER" id="PTHR30115">
    <property type="entry name" value="NITROGEN REGULATORY PROTEIN P-II"/>
    <property type="match status" value="1"/>
</dbReference>
<dbReference type="InterPro" id="IPR002187">
    <property type="entry name" value="N-reg_PII"/>
</dbReference>
<evidence type="ECO:0000313" key="1">
    <source>
        <dbReference type="EMBL" id="MES0875348.1"/>
    </source>
</evidence>
<dbReference type="InterPro" id="IPR015867">
    <property type="entry name" value="N-reg_PII/ATP_PRibTrfase_C"/>
</dbReference>
<protein>
    <submittedName>
        <fullName evidence="1">P-II family nitrogen regulator</fullName>
    </submittedName>
</protein>
<accession>A0ABV2ADM2</accession>
<dbReference type="Proteomes" id="UP001465331">
    <property type="component" value="Unassembled WGS sequence"/>
</dbReference>